<proteinExistence type="predicted"/>
<keyword evidence="2" id="KW-1185">Reference proteome</keyword>
<gene>
    <name evidence="1" type="ORF">CLUMA_CG015627</name>
</gene>
<evidence type="ECO:0000313" key="2">
    <source>
        <dbReference type="Proteomes" id="UP000183832"/>
    </source>
</evidence>
<sequence>MITNLHDKTCPRVLSSTSTSSSFYSASNASINIKHFVAFRVRSILLLTDSFASWISHHKRSEFRNMRSQIQQGNIRQIFLGPLVAVVVVVKSQLCDEISQLTLSR</sequence>
<dbReference type="AlphaFoldDB" id="A0A1J1IPF3"/>
<evidence type="ECO:0000313" key="1">
    <source>
        <dbReference type="EMBL" id="CRL02103.1"/>
    </source>
</evidence>
<protein>
    <submittedName>
        <fullName evidence="1">CLUMA_CG015627, isoform A</fullName>
    </submittedName>
</protein>
<accession>A0A1J1IPF3</accession>
<organism evidence="1 2">
    <name type="scientific">Clunio marinus</name>
    <dbReference type="NCBI Taxonomy" id="568069"/>
    <lineage>
        <taxon>Eukaryota</taxon>
        <taxon>Metazoa</taxon>
        <taxon>Ecdysozoa</taxon>
        <taxon>Arthropoda</taxon>
        <taxon>Hexapoda</taxon>
        <taxon>Insecta</taxon>
        <taxon>Pterygota</taxon>
        <taxon>Neoptera</taxon>
        <taxon>Endopterygota</taxon>
        <taxon>Diptera</taxon>
        <taxon>Nematocera</taxon>
        <taxon>Chironomoidea</taxon>
        <taxon>Chironomidae</taxon>
        <taxon>Clunio</taxon>
    </lineage>
</organism>
<name>A0A1J1IPF3_9DIPT</name>
<reference evidence="1 2" key="1">
    <citation type="submission" date="2015-04" db="EMBL/GenBank/DDBJ databases">
        <authorList>
            <person name="Syromyatnikov M.Y."/>
            <person name="Popov V.N."/>
        </authorList>
    </citation>
    <scope>NUCLEOTIDE SEQUENCE [LARGE SCALE GENOMIC DNA]</scope>
</reference>
<dbReference type="EMBL" id="CVRI01000057">
    <property type="protein sequence ID" value="CRL02103.1"/>
    <property type="molecule type" value="Genomic_DNA"/>
</dbReference>
<dbReference type="Proteomes" id="UP000183832">
    <property type="component" value="Unassembled WGS sequence"/>
</dbReference>